<evidence type="ECO:0000313" key="2">
    <source>
        <dbReference type="EMBL" id="VFK41761.1"/>
    </source>
</evidence>
<name>A0A450YJQ1_9GAMM</name>
<feature type="compositionally biased region" description="Polar residues" evidence="1">
    <location>
        <begin position="123"/>
        <end position="133"/>
    </location>
</feature>
<gene>
    <name evidence="2" type="ORF">BECKTC1821E_GA0114239_10149</name>
</gene>
<dbReference type="AlphaFoldDB" id="A0A450YJQ1"/>
<proteinExistence type="predicted"/>
<dbReference type="EMBL" id="CAADFT010000014">
    <property type="protein sequence ID" value="VFK41761.1"/>
    <property type="molecule type" value="Genomic_DNA"/>
</dbReference>
<accession>A0A450YJQ1</accession>
<protein>
    <submittedName>
        <fullName evidence="2">Uncharacterized protein</fullName>
    </submittedName>
</protein>
<feature type="region of interest" description="Disordered" evidence="1">
    <location>
        <begin position="114"/>
        <end position="144"/>
    </location>
</feature>
<sequence length="194" mass="22134">MAKPERYPPRLQAQEELETPWEFQRDKRTAFERAFRYPGKIRKGAGVVIHAGFNAYDNKRSMDWPARIRRSSWMHRKNKVSNFQGNFRNGHGSRAWISLPCGPLSHRARYPLSAPKHSPSGLPPNNEQFPSTHRSPHLGHDGRNLFGNPIRGLGEFLDPGDQYTADHHRIGDLSDTRRRFAILDAKADTDGKGS</sequence>
<evidence type="ECO:0000256" key="1">
    <source>
        <dbReference type="SAM" id="MobiDB-lite"/>
    </source>
</evidence>
<reference evidence="2" key="1">
    <citation type="submission" date="2019-02" db="EMBL/GenBank/DDBJ databases">
        <authorList>
            <person name="Gruber-Vodicka R. H."/>
            <person name="Seah K. B. B."/>
        </authorList>
    </citation>
    <scope>NUCLEOTIDE SEQUENCE</scope>
    <source>
        <strain evidence="2">BECK_BZ125</strain>
    </source>
</reference>
<organism evidence="2">
    <name type="scientific">Candidatus Kentrum sp. TC</name>
    <dbReference type="NCBI Taxonomy" id="2126339"/>
    <lineage>
        <taxon>Bacteria</taxon>
        <taxon>Pseudomonadati</taxon>
        <taxon>Pseudomonadota</taxon>
        <taxon>Gammaproteobacteria</taxon>
        <taxon>Candidatus Kentrum</taxon>
    </lineage>
</organism>